<dbReference type="AlphaFoldDB" id="A0A4Y2SVU4"/>
<name>A0A4Y2SVU4_ARAVE</name>
<comment type="caution">
    <text evidence="1">The sequence shown here is derived from an EMBL/GenBank/DDBJ whole genome shotgun (WGS) entry which is preliminary data.</text>
</comment>
<gene>
    <name evidence="1" type="ORF">AVEN_272823_1</name>
</gene>
<sequence>MSRLNSWCIALHYVVIVGRWRREGESRKVEEHADGTGDALYLYRPELEARELINARNDVHHNKDLVTECEKGTWSFLTKTQKTRQWTATGFYC</sequence>
<reference evidence="1 2" key="1">
    <citation type="journal article" date="2019" name="Sci. Rep.">
        <title>Orb-weaving spider Araneus ventricosus genome elucidates the spidroin gene catalogue.</title>
        <authorList>
            <person name="Kono N."/>
            <person name="Nakamura H."/>
            <person name="Ohtoshi R."/>
            <person name="Moran D.A.P."/>
            <person name="Shinohara A."/>
            <person name="Yoshida Y."/>
            <person name="Fujiwara M."/>
            <person name="Mori M."/>
            <person name="Tomita M."/>
            <person name="Arakawa K."/>
        </authorList>
    </citation>
    <scope>NUCLEOTIDE SEQUENCE [LARGE SCALE GENOMIC DNA]</scope>
</reference>
<dbReference type="EMBL" id="BGPR01024385">
    <property type="protein sequence ID" value="GBN92452.1"/>
    <property type="molecule type" value="Genomic_DNA"/>
</dbReference>
<dbReference type="Proteomes" id="UP000499080">
    <property type="component" value="Unassembled WGS sequence"/>
</dbReference>
<protein>
    <submittedName>
        <fullName evidence="1">Uncharacterized protein</fullName>
    </submittedName>
</protein>
<organism evidence="1 2">
    <name type="scientific">Araneus ventricosus</name>
    <name type="common">Orbweaver spider</name>
    <name type="synonym">Epeira ventricosa</name>
    <dbReference type="NCBI Taxonomy" id="182803"/>
    <lineage>
        <taxon>Eukaryota</taxon>
        <taxon>Metazoa</taxon>
        <taxon>Ecdysozoa</taxon>
        <taxon>Arthropoda</taxon>
        <taxon>Chelicerata</taxon>
        <taxon>Arachnida</taxon>
        <taxon>Araneae</taxon>
        <taxon>Araneomorphae</taxon>
        <taxon>Entelegynae</taxon>
        <taxon>Araneoidea</taxon>
        <taxon>Araneidae</taxon>
        <taxon>Araneus</taxon>
    </lineage>
</organism>
<accession>A0A4Y2SVU4</accession>
<proteinExistence type="predicted"/>
<evidence type="ECO:0000313" key="2">
    <source>
        <dbReference type="Proteomes" id="UP000499080"/>
    </source>
</evidence>
<keyword evidence="2" id="KW-1185">Reference proteome</keyword>
<evidence type="ECO:0000313" key="1">
    <source>
        <dbReference type="EMBL" id="GBN92452.1"/>
    </source>
</evidence>